<evidence type="ECO:0000256" key="1">
    <source>
        <dbReference type="SAM" id="MobiDB-lite"/>
    </source>
</evidence>
<evidence type="ECO:0000313" key="3">
    <source>
        <dbReference type="Proteomes" id="UP000784294"/>
    </source>
</evidence>
<feature type="region of interest" description="Disordered" evidence="1">
    <location>
        <begin position="1"/>
        <end position="95"/>
    </location>
</feature>
<dbReference type="Proteomes" id="UP000784294">
    <property type="component" value="Unassembled WGS sequence"/>
</dbReference>
<feature type="compositionally biased region" description="Polar residues" evidence="1">
    <location>
        <begin position="65"/>
        <end position="75"/>
    </location>
</feature>
<organism evidence="2 3">
    <name type="scientific">Protopolystoma xenopodis</name>
    <dbReference type="NCBI Taxonomy" id="117903"/>
    <lineage>
        <taxon>Eukaryota</taxon>
        <taxon>Metazoa</taxon>
        <taxon>Spiralia</taxon>
        <taxon>Lophotrochozoa</taxon>
        <taxon>Platyhelminthes</taxon>
        <taxon>Monogenea</taxon>
        <taxon>Polyopisthocotylea</taxon>
        <taxon>Polystomatidea</taxon>
        <taxon>Polystomatidae</taxon>
        <taxon>Protopolystoma</taxon>
    </lineage>
</organism>
<comment type="caution">
    <text evidence="2">The sequence shown here is derived from an EMBL/GenBank/DDBJ whole genome shotgun (WGS) entry which is preliminary data.</text>
</comment>
<evidence type="ECO:0000313" key="2">
    <source>
        <dbReference type="EMBL" id="VEL14736.1"/>
    </source>
</evidence>
<name>A0A3S5A8Q5_9PLAT</name>
<dbReference type="AlphaFoldDB" id="A0A3S5A8Q5"/>
<protein>
    <submittedName>
        <fullName evidence="2">Uncharacterized protein</fullName>
    </submittedName>
</protein>
<sequence length="103" mass="10420">MKSRPVSCRTASQIPANAEIPDGLTRGSSDLSHLAGPSSAVSLQASGPDRNETNEAAGGLPALLSRTNGATSGVNDRSRNASMRGASQRPATVSSSVLIFVVA</sequence>
<reference evidence="2" key="1">
    <citation type="submission" date="2018-11" db="EMBL/GenBank/DDBJ databases">
        <authorList>
            <consortium name="Pathogen Informatics"/>
        </authorList>
    </citation>
    <scope>NUCLEOTIDE SEQUENCE</scope>
</reference>
<dbReference type="EMBL" id="CAAALY010022159">
    <property type="protein sequence ID" value="VEL14736.1"/>
    <property type="molecule type" value="Genomic_DNA"/>
</dbReference>
<accession>A0A3S5A8Q5</accession>
<keyword evidence="3" id="KW-1185">Reference proteome</keyword>
<proteinExistence type="predicted"/>
<gene>
    <name evidence="2" type="ORF">PXEA_LOCUS8176</name>
</gene>